<organism evidence="1 2">
    <name type="scientific">Actinomadura latina</name>
    <dbReference type="NCBI Taxonomy" id="163603"/>
    <lineage>
        <taxon>Bacteria</taxon>
        <taxon>Bacillati</taxon>
        <taxon>Actinomycetota</taxon>
        <taxon>Actinomycetes</taxon>
        <taxon>Streptosporangiales</taxon>
        <taxon>Thermomonosporaceae</taxon>
        <taxon>Actinomadura</taxon>
    </lineage>
</organism>
<gene>
    <name evidence="1" type="ORF">HGB48_24515</name>
</gene>
<dbReference type="Proteomes" id="UP000579250">
    <property type="component" value="Unassembled WGS sequence"/>
</dbReference>
<keyword evidence="2" id="KW-1185">Reference proteome</keyword>
<comment type="caution">
    <text evidence="1">The sequence shown here is derived from an EMBL/GenBank/DDBJ whole genome shotgun (WGS) entry which is preliminary data.</text>
</comment>
<protein>
    <submittedName>
        <fullName evidence="1">Uncharacterized protein</fullName>
    </submittedName>
</protein>
<reference evidence="1 2" key="1">
    <citation type="submission" date="2020-04" db="EMBL/GenBank/DDBJ databases">
        <title>MicrobeNet Type strains.</title>
        <authorList>
            <person name="Nicholson A.C."/>
        </authorList>
    </citation>
    <scope>NUCLEOTIDE SEQUENCE [LARGE SCALE GENOMIC DNA]</scope>
    <source>
        <strain evidence="1 2">ATCC BAA-277</strain>
    </source>
</reference>
<dbReference type="RefSeq" id="WP_067641091.1">
    <property type="nucleotide sequence ID" value="NZ_JAAXPI010000043.1"/>
</dbReference>
<dbReference type="EMBL" id="JAAXPI010000043">
    <property type="protein sequence ID" value="NKZ06879.1"/>
    <property type="molecule type" value="Genomic_DNA"/>
</dbReference>
<name>A0A846Z1V2_9ACTN</name>
<accession>A0A846Z1V2</accession>
<sequence length="90" mass="9633">MRAAYEPPQMYAWDIEDGQGGVTDDMTAAIGYVDLALGGAATGVCGAIRLVTVSMYGQSEYIDLGVIGRARRDDGGVMWTRRCGERPGWG</sequence>
<proteinExistence type="predicted"/>
<evidence type="ECO:0000313" key="1">
    <source>
        <dbReference type="EMBL" id="NKZ06879.1"/>
    </source>
</evidence>
<dbReference type="AlphaFoldDB" id="A0A846Z1V2"/>
<evidence type="ECO:0000313" key="2">
    <source>
        <dbReference type="Proteomes" id="UP000579250"/>
    </source>
</evidence>